<keyword evidence="8" id="KW-0868">Chloride</keyword>
<evidence type="ECO:0000256" key="10">
    <source>
        <dbReference type="SAM" id="Phobius"/>
    </source>
</evidence>
<gene>
    <name evidence="11" type="ORF">BWQ96_01654</name>
</gene>
<dbReference type="InterPro" id="IPR046342">
    <property type="entry name" value="CBS_dom_sf"/>
</dbReference>
<feature type="region of interest" description="Disordered" evidence="9">
    <location>
        <begin position="94"/>
        <end position="196"/>
    </location>
</feature>
<keyword evidence="12" id="KW-1185">Reference proteome</keyword>
<evidence type="ECO:0000256" key="5">
    <source>
        <dbReference type="ARBA" id="ARBA00022989"/>
    </source>
</evidence>
<dbReference type="PRINTS" id="PR00762">
    <property type="entry name" value="CLCHANNEL"/>
</dbReference>
<dbReference type="Gene3D" id="3.10.580.10">
    <property type="entry name" value="CBS-domain"/>
    <property type="match status" value="1"/>
</dbReference>
<feature type="region of interest" description="Disordered" evidence="9">
    <location>
        <begin position="277"/>
        <end position="299"/>
    </location>
</feature>
<evidence type="ECO:0000256" key="2">
    <source>
        <dbReference type="ARBA" id="ARBA00022448"/>
    </source>
</evidence>
<feature type="transmembrane region" description="Helical" evidence="10">
    <location>
        <begin position="686"/>
        <end position="704"/>
    </location>
</feature>
<dbReference type="InterPro" id="IPR001807">
    <property type="entry name" value="ClC"/>
</dbReference>
<feature type="compositionally biased region" description="Pro residues" evidence="9">
    <location>
        <begin position="155"/>
        <end position="166"/>
    </location>
</feature>
<feature type="transmembrane region" description="Helical" evidence="10">
    <location>
        <begin position="374"/>
        <end position="394"/>
    </location>
</feature>
<keyword evidence="4" id="KW-0677">Repeat</keyword>
<evidence type="ECO:0000256" key="9">
    <source>
        <dbReference type="SAM" id="MobiDB-lite"/>
    </source>
</evidence>
<evidence type="ECO:0000256" key="8">
    <source>
        <dbReference type="ARBA" id="ARBA00023214"/>
    </source>
</evidence>
<feature type="compositionally biased region" description="Polar residues" evidence="9">
    <location>
        <begin position="96"/>
        <end position="118"/>
    </location>
</feature>
<dbReference type="InterPro" id="IPR014743">
    <property type="entry name" value="Cl-channel_core"/>
</dbReference>
<feature type="transmembrane region" description="Helical" evidence="10">
    <location>
        <begin position="710"/>
        <end position="731"/>
    </location>
</feature>
<evidence type="ECO:0000313" key="11">
    <source>
        <dbReference type="EMBL" id="PXF48485.1"/>
    </source>
</evidence>
<dbReference type="SUPFAM" id="SSF81340">
    <property type="entry name" value="Clc chloride channel"/>
    <property type="match status" value="1"/>
</dbReference>
<evidence type="ECO:0000256" key="7">
    <source>
        <dbReference type="ARBA" id="ARBA00023136"/>
    </source>
</evidence>
<dbReference type="Gene3D" id="1.10.3080.10">
    <property type="entry name" value="Clc chloride channel"/>
    <property type="match status" value="1"/>
</dbReference>
<feature type="compositionally biased region" description="Basic residues" evidence="9">
    <location>
        <begin position="286"/>
        <end position="297"/>
    </location>
</feature>
<keyword evidence="7 10" id="KW-0472">Membrane</keyword>
<dbReference type="SUPFAM" id="SSF54631">
    <property type="entry name" value="CBS-domain pair"/>
    <property type="match status" value="1"/>
</dbReference>
<evidence type="ECO:0000256" key="6">
    <source>
        <dbReference type="ARBA" id="ARBA00023065"/>
    </source>
</evidence>
<feature type="transmembrane region" description="Helical" evidence="10">
    <location>
        <begin position="592"/>
        <end position="615"/>
    </location>
</feature>
<dbReference type="GO" id="GO:0005247">
    <property type="term" value="F:voltage-gated chloride channel activity"/>
    <property type="evidence" value="ECO:0007669"/>
    <property type="project" value="TreeGrafter"/>
</dbReference>
<keyword evidence="5 10" id="KW-1133">Transmembrane helix</keyword>
<dbReference type="AlphaFoldDB" id="A0A2V3J284"/>
<proteinExistence type="predicted"/>
<name>A0A2V3J284_9FLOR</name>
<feature type="transmembrane region" description="Helical" evidence="10">
    <location>
        <begin position="345"/>
        <end position="362"/>
    </location>
</feature>
<protein>
    <submittedName>
        <fullName evidence="11">Chloride channel protein 1</fullName>
    </submittedName>
</protein>
<accession>A0A2V3J284</accession>
<feature type="compositionally biased region" description="Pro residues" evidence="9">
    <location>
        <begin position="175"/>
        <end position="185"/>
    </location>
</feature>
<dbReference type="Pfam" id="PF00654">
    <property type="entry name" value="Voltage_CLC"/>
    <property type="match status" value="1"/>
</dbReference>
<dbReference type="OrthoDB" id="4564at2759"/>
<evidence type="ECO:0000256" key="4">
    <source>
        <dbReference type="ARBA" id="ARBA00022737"/>
    </source>
</evidence>
<feature type="compositionally biased region" description="Polar residues" evidence="9">
    <location>
        <begin position="25"/>
        <end position="38"/>
    </location>
</feature>
<feature type="transmembrane region" description="Helical" evidence="10">
    <location>
        <begin position="504"/>
        <end position="527"/>
    </location>
</feature>
<keyword evidence="2" id="KW-0813">Transport</keyword>
<dbReference type="Proteomes" id="UP000247409">
    <property type="component" value="Unassembled WGS sequence"/>
</dbReference>
<feature type="region of interest" description="Disordered" evidence="9">
    <location>
        <begin position="986"/>
        <end position="1020"/>
    </location>
</feature>
<dbReference type="PANTHER" id="PTHR45720:SF10">
    <property type="entry name" value="CHLORIDE CHANNEL PROTEIN 2"/>
    <property type="match status" value="1"/>
</dbReference>
<comment type="subcellular location">
    <subcellularLocation>
        <location evidence="1">Membrane</location>
        <topology evidence="1">Multi-pass membrane protein</topology>
    </subcellularLocation>
</comment>
<evidence type="ECO:0000256" key="3">
    <source>
        <dbReference type="ARBA" id="ARBA00022692"/>
    </source>
</evidence>
<feature type="transmembrane region" description="Helical" evidence="10">
    <location>
        <begin position="321"/>
        <end position="339"/>
    </location>
</feature>
<keyword evidence="3 10" id="KW-0812">Transmembrane</keyword>
<feature type="transmembrane region" description="Helical" evidence="10">
    <location>
        <begin position="551"/>
        <end position="571"/>
    </location>
</feature>
<feature type="region of interest" description="Disordered" evidence="9">
    <location>
        <begin position="213"/>
        <end position="236"/>
    </location>
</feature>
<evidence type="ECO:0000256" key="1">
    <source>
        <dbReference type="ARBA" id="ARBA00004141"/>
    </source>
</evidence>
<keyword evidence="6" id="KW-0406">Ion transport</keyword>
<feature type="transmembrane region" description="Helical" evidence="10">
    <location>
        <begin position="473"/>
        <end position="497"/>
    </location>
</feature>
<feature type="region of interest" description="Disordered" evidence="9">
    <location>
        <begin position="1"/>
        <end position="79"/>
    </location>
</feature>
<sequence length="1020" mass="113107">MSSAWRSTRADEPRHSRSRSLLPGYSSSDNSDVNQNIPQWLIAEQRQFLRNAGKQTPPPKSNPSQRSVNKRQRNSPPQDDDLIIVDLLEGAHVATKPTTAQTSVTSKPPQMTSNSYSIISLPPMHSASPPHWNSTQSANHPERRHTQAGASVGALPPPQIPAPIPTAPIDTASAPHPPQKPPCNPYPSSVDTDPLPAVSLPISAAPSRPEYAPLHQAARRPHRQRSGAMVSQDHMDNFSPPETISLLMDPSARKTHARRNSFMTGSFWDEEFDFTASTRSSERSKNPPKKKHRRPHRDHFEPGVWGWRKPAEEDAIMPQGAWIYLALIGFCTFLIAWIISTSATVLSVHIISALAASFGSLFGDRAGTVALAALRGLSLAVSFGLVTTIAPYYSAGSGIPEMKCVLSGVLLRKMLNWRTLVSKSVGLIFSLSSEISIGRLGPFIHISGITAALVSKIPWFTSLRSSARFQLQALSAAMAAGVGATFGAPIGGTMLSIEVMSTYYYIHWLPMALYCSIMGYYFLIAFVQPDSTAFFTSNVKLHLKTESLQRLVTYVILGALSGLLGAALVEFTKKAFQFRRHFFKNQNRATTTLMVALFAMMHTFVSVWIGGVLAVGQKEGVTQLFNKTAGKDLWVTDIWEPFTLDHYNTCFALLVATAVKFVLTGLSLVMPVPAGTFMPIFEIGALFGRAFGEFFCGIWFVNWVDVRATAIIGAAAVTAGTLHTTSVAVVMLELTREAIDVLPLAVGVIVSYAVSKQICSDLFSELIKLRRLPFILGLRERYPSENRQFFEDAASVTAGSVMTKDFPFVTPESTKGEVYKLLTQGGKPWITCAFLSDREERRLWGTISQKALWDAVGDDFGHYLQSIEEDSAYGTFEGDFRREHELIPFLRTFDPSVGHEHVDMGTMQISVHTPFWRIITYFRMLSMNTMYVVQDGVTVGNVSRVQVIHYSIYLEERAKRKRAQEAEIRERREREERLLLEQFRRNPLGRMASRPSGSDLHSHIRRGKRSRQGSVGTGKR</sequence>
<dbReference type="PANTHER" id="PTHR45720">
    <property type="entry name" value="CHLORIDE CHANNEL PROTEIN 2"/>
    <property type="match status" value="1"/>
</dbReference>
<reference evidence="11 12" key="1">
    <citation type="journal article" date="2018" name="Mol. Biol. Evol.">
        <title>Analysis of the draft genome of the red seaweed Gracilariopsis chorda provides insights into genome size evolution in Rhodophyta.</title>
        <authorList>
            <person name="Lee J."/>
            <person name="Yang E.C."/>
            <person name="Graf L."/>
            <person name="Yang J.H."/>
            <person name="Qiu H."/>
            <person name="Zel Zion U."/>
            <person name="Chan C.X."/>
            <person name="Stephens T.G."/>
            <person name="Weber A.P.M."/>
            <person name="Boo G.H."/>
            <person name="Boo S.M."/>
            <person name="Kim K.M."/>
            <person name="Shin Y."/>
            <person name="Jung M."/>
            <person name="Lee S.J."/>
            <person name="Yim H.S."/>
            <person name="Lee J.H."/>
            <person name="Bhattacharya D."/>
            <person name="Yoon H.S."/>
        </authorList>
    </citation>
    <scope>NUCLEOTIDE SEQUENCE [LARGE SCALE GENOMIC DNA]</scope>
    <source>
        <strain evidence="11 12">SKKU-2015</strain>
        <tissue evidence="11">Whole body</tissue>
    </source>
</reference>
<dbReference type="EMBL" id="NBIV01000013">
    <property type="protein sequence ID" value="PXF48485.1"/>
    <property type="molecule type" value="Genomic_DNA"/>
</dbReference>
<dbReference type="GO" id="GO:0016020">
    <property type="term" value="C:membrane"/>
    <property type="evidence" value="ECO:0007669"/>
    <property type="project" value="UniProtKB-SubCell"/>
</dbReference>
<dbReference type="InterPro" id="IPR050970">
    <property type="entry name" value="Cl_channel_volt-gated"/>
</dbReference>
<evidence type="ECO:0000313" key="12">
    <source>
        <dbReference type="Proteomes" id="UP000247409"/>
    </source>
</evidence>
<comment type="caution">
    <text evidence="11">The sequence shown here is derived from an EMBL/GenBank/DDBJ whole genome shotgun (WGS) entry which is preliminary data.</text>
</comment>
<organism evidence="11 12">
    <name type="scientific">Gracilariopsis chorda</name>
    <dbReference type="NCBI Taxonomy" id="448386"/>
    <lineage>
        <taxon>Eukaryota</taxon>
        <taxon>Rhodophyta</taxon>
        <taxon>Florideophyceae</taxon>
        <taxon>Rhodymeniophycidae</taxon>
        <taxon>Gracilariales</taxon>
        <taxon>Gracilariaceae</taxon>
        <taxon>Gracilariopsis</taxon>
    </lineage>
</organism>